<keyword evidence="2" id="KW-1185">Reference proteome</keyword>
<proteinExistence type="predicted"/>
<evidence type="ECO:0000313" key="1">
    <source>
        <dbReference type="EMBL" id="CAL5970410.1"/>
    </source>
</evidence>
<sequence>MIQRLKFIEMAQTNDCEIFESKTQDLARPYLHFQNGLNPSFMPSQQRSLIQIYRQFENQMVKFGVEQAVKSTKLYLTSLMMQQNIKLIQQSLSKLIYMSYELFVILKTAFCSSPEFINDPFQKF</sequence>
<comment type="caution">
    <text evidence="1">The sequence shown here is derived from an EMBL/GenBank/DDBJ whole genome shotgun (WGS) entry which is preliminary data.</text>
</comment>
<accession>A0ABP1GE45</accession>
<dbReference type="Proteomes" id="UP001642409">
    <property type="component" value="Unassembled WGS sequence"/>
</dbReference>
<evidence type="ECO:0000313" key="2">
    <source>
        <dbReference type="Proteomes" id="UP001642409"/>
    </source>
</evidence>
<name>A0ABP1GE45_9EUKA</name>
<protein>
    <submittedName>
        <fullName evidence="1">Hypothetical_protein</fullName>
    </submittedName>
</protein>
<organism evidence="1 2">
    <name type="scientific">Hexamita inflata</name>
    <dbReference type="NCBI Taxonomy" id="28002"/>
    <lineage>
        <taxon>Eukaryota</taxon>
        <taxon>Metamonada</taxon>
        <taxon>Diplomonadida</taxon>
        <taxon>Hexamitidae</taxon>
        <taxon>Hexamitinae</taxon>
        <taxon>Hexamita</taxon>
    </lineage>
</organism>
<gene>
    <name evidence="1" type="ORF">HINF_LOCUS350</name>
</gene>
<dbReference type="EMBL" id="CAXDID020000001">
    <property type="protein sequence ID" value="CAL5970410.1"/>
    <property type="molecule type" value="Genomic_DNA"/>
</dbReference>
<reference evidence="1 2" key="1">
    <citation type="submission" date="2024-07" db="EMBL/GenBank/DDBJ databases">
        <authorList>
            <person name="Akdeniz Z."/>
        </authorList>
    </citation>
    <scope>NUCLEOTIDE SEQUENCE [LARGE SCALE GENOMIC DNA]</scope>
</reference>